<dbReference type="InParanoid" id="G2YYJ4"/>
<dbReference type="EMBL" id="FQ790361">
    <property type="protein sequence ID" value="CCD56692.1"/>
    <property type="molecule type" value="Genomic_DNA"/>
</dbReference>
<evidence type="ECO:0000313" key="1">
    <source>
        <dbReference type="EMBL" id="CCD56692.1"/>
    </source>
</evidence>
<name>G2YYJ4_BOTF4</name>
<proteinExistence type="predicted"/>
<sequence length="78" mass="8452">MMLDQHRDAAQFVRVLSLLGADPEGAELFAAVDVGVAGILEDRERLDCAGERGGWDVDGGRVGKGDHLFFCFGESTWI</sequence>
<dbReference type="AlphaFoldDB" id="G2YYJ4"/>
<evidence type="ECO:0000313" key="2">
    <source>
        <dbReference type="Proteomes" id="UP000008177"/>
    </source>
</evidence>
<dbReference type="HOGENOM" id="CLU_2621771_0_0_1"/>
<dbReference type="Proteomes" id="UP000008177">
    <property type="component" value="Unplaced contigs"/>
</dbReference>
<gene>
    <name evidence="1" type="ORF">BofuT4_uP145000.1</name>
</gene>
<organism evidence="1 2">
    <name type="scientific">Botryotinia fuckeliana (strain T4)</name>
    <name type="common">Noble rot fungus</name>
    <name type="synonym">Botrytis cinerea</name>
    <dbReference type="NCBI Taxonomy" id="999810"/>
    <lineage>
        <taxon>Eukaryota</taxon>
        <taxon>Fungi</taxon>
        <taxon>Dikarya</taxon>
        <taxon>Ascomycota</taxon>
        <taxon>Pezizomycotina</taxon>
        <taxon>Leotiomycetes</taxon>
        <taxon>Helotiales</taxon>
        <taxon>Sclerotiniaceae</taxon>
        <taxon>Botrytis</taxon>
    </lineage>
</organism>
<accession>G2YYJ4</accession>
<reference evidence="2" key="1">
    <citation type="journal article" date="2011" name="PLoS Genet.">
        <title>Genomic analysis of the necrotrophic fungal pathogens Sclerotinia sclerotiorum and Botrytis cinerea.</title>
        <authorList>
            <person name="Amselem J."/>
            <person name="Cuomo C.A."/>
            <person name="van Kan J.A."/>
            <person name="Viaud M."/>
            <person name="Benito E.P."/>
            <person name="Couloux A."/>
            <person name="Coutinho P.M."/>
            <person name="de Vries R.P."/>
            <person name="Dyer P.S."/>
            <person name="Fillinger S."/>
            <person name="Fournier E."/>
            <person name="Gout L."/>
            <person name="Hahn M."/>
            <person name="Kohn L."/>
            <person name="Lapalu N."/>
            <person name="Plummer K.M."/>
            <person name="Pradier J.M."/>
            <person name="Quevillon E."/>
            <person name="Sharon A."/>
            <person name="Simon A."/>
            <person name="ten Have A."/>
            <person name="Tudzynski B."/>
            <person name="Tudzynski P."/>
            <person name="Wincker P."/>
            <person name="Andrew M."/>
            <person name="Anthouard V."/>
            <person name="Beever R.E."/>
            <person name="Beffa R."/>
            <person name="Benoit I."/>
            <person name="Bouzid O."/>
            <person name="Brault B."/>
            <person name="Chen Z."/>
            <person name="Choquer M."/>
            <person name="Collemare J."/>
            <person name="Cotton P."/>
            <person name="Danchin E.G."/>
            <person name="Da Silva C."/>
            <person name="Gautier A."/>
            <person name="Giraud C."/>
            <person name="Giraud T."/>
            <person name="Gonzalez C."/>
            <person name="Grossetete S."/>
            <person name="Guldener U."/>
            <person name="Henrissat B."/>
            <person name="Howlett B.J."/>
            <person name="Kodira C."/>
            <person name="Kretschmer M."/>
            <person name="Lappartient A."/>
            <person name="Leroch M."/>
            <person name="Levis C."/>
            <person name="Mauceli E."/>
            <person name="Neuveglise C."/>
            <person name="Oeser B."/>
            <person name="Pearson M."/>
            <person name="Poulain J."/>
            <person name="Poussereau N."/>
            <person name="Quesneville H."/>
            <person name="Rascle C."/>
            <person name="Schumacher J."/>
            <person name="Segurens B."/>
            <person name="Sexton A."/>
            <person name="Silva E."/>
            <person name="Sirven C."/>
            <person name="Soanes D.M."/>
            <person name="Talbot N.J."/>
            <person name="Templeton M."/>
            <person name="Yandava C."/>
            <person name="Yarden O."/>
            <person name="Zeng Q."/>
            <person name="Rollins J.A."/>
            <person name="Lebrun M.H."/>
            <person name="Dickman M."/>
        </authorList>
    </citation>
    <scope>NUCLEOTIDE SEQUENCE [LARGE SCALE GENOMIC DNA]</scope>
    <source>
        <strain evidence="2">T4</strain>
    </source>
</reference>
<protein>
    <submittedName>
        <fullName evidence="1">Uncharacterized protein</fullName>
    </submittedName>
</protein>